<evidence type="ECO:0000313" key="13">
    <source>
        <dbReference type="EMBL" id="KIX85446.1"/>
    </source>
</evidence>
<evidence type="ECO:0000256" key="10">
    <source>
        <dbReference type="SAM" id="MobiDB-lite"/>
    </source>
</evidence>
<keyword evidence="8 11" id="KW-1133">Transmembrane helix</keyword>
<gene>
    <name evidence="13" type="ORF">J120_00505</name>
</gene>
<dbReference type="AlphaFoldDB" id="A0A0D2JEE7"/>
<evidence type="ECO:0000256" key="8">
    <source>
        <dbReference type="ARBA" id="ARBA00022989"/>
    </source>
</evidence>
<evidence type="ECO:0000256" key="5">
    <source>
        <dbReference type="ARBA" id="ARBA00022481"/>
    </source>
</evidence>
<comment type="caution">
    <text evidence="13">The sequence shown here is derived from an EMBL/GenBank/DDBJ whole genome shotgun (WGS) entry which is preliminary data.</text>
</comment>
<name>A0A0D2JEE7_9BACT</name>
<dbReference type="GO" id="GO:0005886">
    <property type="term" value="C:plasma membrane"/>
    <property type="evidence" value="ECO:0007669"/>
    <property type="project" value="UniProtKB-SubCell"/>
</dbReference>
<feature type="compositionally biased region" description="Acidic residues" evidence="10">
    <location>
        <begin position="92"/>
        <end position="101"/>
    </location>
</feature>
<keyword evidence="6" id="KW-0997">Cell inner membrane</keyword>
<feature type="region of interest" description="Disordered" evidence="10">
    <location>
        <begin position="118"/>
        <end position="141"/>
    </location>
</feature>
<dbReference type="InterPro" id="IPR013545">
    <property type="entry name" value="T2SS_protein-GspG_C"/>
</dbReference>
<feature type="region of interest" description="Disordered" evidence="10">
    <location>
        <begin position="84"/>
        <end position="103"/>
    </location>
</feature>
<keyword evidence="4" id="KW-1003">Cell membrane</keyword>
<dbReference type="InterPro" id="IPR045584">
    <property type="entry name" value="Pilin-like"/>
</dbReference>
<accession>A0A0D2JEE7</accession>
<dbReference type="eggNOG" id="COG2165">
    <property type="taxonomic scope" value="Bacteria"/>
</dbReference>
<dbReference type="InterPro" id="IPR012902">
    <property type="entry name" value="N_methyl_site"/>
</dbReference>
<dbReference type="GO" id="GO:0015628">
    <property type="term" value="P:protein secretion by the type II secretion system"/>
    <property type="evidence" value="ECO:0007669"/>
    <property type="project" value="InterPro"/>
</dbReference>
<feature type="transmembrane region" description="Helical" evidence="11">
    <location>
        <begin position="12"/>
        <end position="34"/>
    </location>
</feature>
<evidence type="ECO:0000256" key="6">
    <source>
        <dbReference type="ARBA" id="ARBA00022519"/>
    </source>
</evidence>
<keyword evidence="14" id="KW-1185">Reference proteome</keyword>
<evidence type="ECO:0000256" key="2">
    <source>
        <dbReference type="ARBA" id="ARBA00009984"/>
    </source>
</evidence>
<dbReference type="InterPro" id="IPR010054">
    <property type="entry name" value="Type2_sec_GspG"/>
</dbReference>
<dbReference type="Proteomes" id="UP000032214">
    <property type="component" value="Unassembled WGS sequence"/>
</dbReference>
<protein>
    <recommendedName>
        <fullName evidence="3">Type II secretion system core protein G</fullName>
    </recommendedName>
</protein>
<dbReference type="STRING" id="1306947.J120_00505"/>
<dbReference type="InterPro" id="IPR000983">
    <property type="entry name" value="Bac_GSPG_pilin"/>
</dbReference>
<dbReference type="GO" id="GO:0015627">
    <property type="term" value="C:type II protein secretion system complex"/>
    <property type="evidence" value="ECO:0007669"/>
    <property type="project" value="InterPro"/>
</dbReference>
<dbReference type="PRINTS" id="PR00813">
    <property type="entry name" value="BCTERIALGSPG"/>
</dbReference>
<evidence type="ECO:0000259" key="12">
    <source>
        <dbReference type="Pfam" id="PF08334"/>
    </source>
</evidence>
<dbReference type="Gene3D" id="3.30.700.10">
    <property type="entry name" value="Glycoprotein, Type 4 Pilin"/>
    <property type="match status" value="1"/>
</dbReference>
<organism evidence="13 14">
    <name type="scientific">candidate division TM6 bacterium JCVI TM6SC1</name>
    <dbReference type="NCBI Taxonomy" id="1306947"/>
    <lineage>
        <taxon>Bacteria</taxon>
        <taxon>Candidatus Babelota</taxon>
        <taxon>Vermiphilus</taxon>
    </lineage>
</organism>
<comment type="subcellular location">
    <subcellularLocation>
        <location evidence="1">Cell inner membrane</location>
        <topology evidence="1">Single-pass membrane protein</topology>
    </subcellularLocation>
</comment>
<evidence type="ECO:0000256" key="3">
    <source>
        <dbReference type="ARBA" id="ARBA00020042"/>
    </source>
</evidence>
<dbReference type="SUPFAM" id="SSF54523">
    <property type="entry name" value="Pili subunits"/>
    <property type="match status" value="1"/>
</dbReference>
<evidence type="ECO:0000256" key="11">
    <source>
        <dbReference type="SAM" id="Phobius"/>
    </source>
</evidence>
<keyword evidence="7 11" id="KW-0812">Transmembrane</keyword>
<dbReference type="NCBIfam" id="TIGR01710">
    <property type="entry name" value="typeII_sec_gspG"/>
    <property type="match status" value="1"/>
</dbReference>
<dbReference type="EMBL" id="ARQD01000001">
    <property type="protein sequence ID" value="KIX85446.1"/>
    <property type="molecule type" value="Genomic_DNA"/>
</dbReference>
<proteinExistence type="inferred from homology"/>
<keyword evidence="9 11" id="KW-0472">Membrane</keyword>
<keyword evidence="5" id="KW-0488">Methylation</keyword>
<dbReference type="Pfam" id="PF07963">
    <property type="entry name" value="N_methyl"/>
    <property type="match status" value="1"/>
</dbReference>
<evidence type="ECO:0000313" key="14">
    <source>
        <dbReference type="Proteomes" id="UP000032214"/>
    </source>
</evidence>
<reference evidence="13 14" key="1">
    <citation type="journal article" date="2013" name="Proc. Natl. Acad. Sci. U.S.A.">
        <title>Candidate phylum TM6 genome recovered from a hospital sink biofilm provides genomic insights into this uncultivated phylum.</title>
        <authorList>
            <person name="McLean J.S."/>
            <person name="Lombardo M.J."/>
            <person name="Badger J.H."/>
            <person name="Edlund A."/>
            <person name="Novotny M."/>
            <person name="Yee-Greenbaum J."/>
            <person name="Vyahhi N."/>
            <person name="Hall A.P."/>
            <person name="Yang Y."/>
            <person name="Dupont C.L."/>
            <person name="Ziegler M.G."/>
            <person name="Chitsaz H."/>
            <person name="Allen A.E."/>
            <person name="Yooseph S."/>
            <person name="Tesler G."/>
            <person name="Pevzner P.A."/>
            <person name="Friedman R.M."/>
            <person name="Nealson K.H."/>
            <person name="Venter J.C."/>
            <person name="Lasken R.S."/>
        </authorList>
    </citation>
    <scope>NUCLEOTIDE SEQUENCE [LARGE SCALE GENOMIC DNA]</scope>
    <source>
        <strain evidence="13 14">TM6SC1</strain>
    </source>
</reference>
<comment type="similarity">
    <text evidence="2">Belongs to the GSP G family.</text>
</comment>
<dbReference type="PANTHER" id="PTHR30093">
    <property type="entry name" value="GENERAL SECRETION PATHWAY PROTEIN G"/>
    <property type="match status" value="1"/>
</dbReference>
<feature type="domain" description="Type II secretion system protein GspG C-terminal" evidence="12">
    <location>
        <begin position="34"/>
        <end position="136"/>
    </location>
</feature>
<sequence>MTSGSTRPGFSLAEILIAVAIMAILSAIAIPTFLSYQNRARKTNASATVQAIKTAIQSYNTDTGAWPTTLTDLVRKPADEKAARRWQGPYLEGDEIPEDPWNESYQYKLTPGAPRPFELYSFGPNGSQGTQSERIDAWSSR</sequence>
<dbReference type="Pfam" id="PF08334">
    <property type="entry name" value="T2SSG"/>
    <property type="match status" value="1"/>
</dbReference>
<evidence type="ECO:0000256" key="7">
    <source>
        <dbReference type="ARBA" id="ARBA00022692"/>
    </source>
</evidence>
<evidence type="ECO:0000256" key="1">
    <source>
        <dbReference type="ARBA" id="ARBA00004377"/>
    </source>
</evidence>
<evidence type="ECO:0000256" key="4">
    <source>
        <dbReference type="ARBA" id="ARBA00022475"/>
    </source>
</evidence>
<evidence type="ECO:0000256" key="9">
    <source>
        <dbReference type="ARBA" id="ARBA00023136"/>
    </source>
</evidence>
<dbReference type="PANTHER" id="PTHR30093:SF44">
    <property type="entry name" value="TYPE II SECRETION SYSTEM CORE PROTEIN G"/>
    <property type="match status" value="1"/>
</dbReference>
<dbReference type="NCBIfam" id="TIGR02532">
    <property type="entry name" value="IV_pilin_GFxxxE"/>
    <property type="match status" value="1"/>
</dbReference>